<comment type="similarity">
    <text evidence="1">Belongs to the LysR transcriptional regulatory family.</text>
</comment>
<accession>A0A2W5GVD2</accession>
<dbReference type="Gene3D" id="1.10.10.10">
    <property type="entry name" value="Winged helix-like DNA-binding domain superfamily/Winged helix DNA-binding domain"/>
    <property type="match status" value="1"/>
</dbReference>
<dbReference type="GO" id="GO:0003677">
    <property type="term" value="F:DNA binding"/>
    <property type="evidence" value="ECO:0007669"/>
    <property type="project" value="UniProtKB-KW"/>
</dbReference>
<dbReference type="InterPro" id="IPR036388">
    <property type="entry name" value="WH-like_DNA-bd_sf"/>
</dbReference>
<dbReference type="PANTHER" id="PTHR30346:SF28">
    <property type="entry name" value="HTH-TYPE TRANSCRIPTIONAL REGULATOR CYNR"/>
    <property type="match status" value="1"/>
</dbReference>
<name>A0A2W5GVD2_9SPHI</name>
<dbReference type="CDD" id="cd05466">
    <property type="entry name" value="PBP2_LTTR_substrate"/>
    <property type="match status" value="1"/>
</dbReference>
<dbReference type="GO" id="GO:0032993">
    <property type="term" value="C:protein-DNA complex"/>
    <property type="evidence" value="ECO:0007669"/>
    <property type="project" value="TreeGrafter"/>
</dbReference>
<comment type="caution">
    <text evidence="6">The sequence shown here is derived from an EMBL/GenBank/DDBJ whole genome shotgun (WGS) entry which is preliminary data.</text>
</comment>
<evidence type="ECO:0000259" key="5">
    <source>
        <dbReference type="PROSITE" id="PS50931"/>
    </source>
</evidence>
<evidence type="ECO:0000313" key="7">
    <source>
        <dbReference type="Proteomes" id="UP000249645"/>
    </source>
</evidence>
<keyword evidence="2" id="KW-0805">Transcription regulation</keyword>
<gene>
    <name evidence="6" type="ORF">DI598_06985</name>
</gene>
<dbReference type="InterPro" id="IPR036390">
    <property type="entry name" value="WH_DNA-bd_sf"/>
</dbReference>
<dbReference type="PRINTS" id="PR00039">
    <property type="entry name" value="HTHLYSR"/>
</dbReference>
<keyword evidence="3" id="KW-0238">DNA-binding</keyword>
<dbReference type="Proteomes" id="UP000249645">
    <property type="component" value="Unassembled WGS sequence"/>
</dbReference>
<evidence type="ECO:0000256" key="1">
    <source>
        <dbReference type="ARBA" id="ARBA00009437"/>
    </source>
</evidence>
<protein>
    <submittedName>
        <fullName evidence="6">LysR family transcriptional regulator</fullName>
    </submittedName>
</protein>
<feature type="domain" description="HTH lysR-type" evidence="5">
    <location>
        <begin position="1"/>
        <end position="58"/>
    </location>
</feature>
<dbReference type="Gene3D" id="3.40.190.10">
    <property type="entry name" value="Periplasmic binding protein-like II"/>
    <property type="match status" value="2"/>
</dbReference>
<dbReference type="EMBL" id="QFOI01000094">
    <property type="protein sequence ID" value="PZP49796.1"/>
    <property type="molecule type" value="Genomic_DNA"/>
</dbReference>
<dbReference type="SUPFAM" id="SSF46785">
    <property type="entry name" value="Winged helix' DNA-binding domain"/>
    <property type="match status" value="1"/>
</dbReference>
<dbReference type="InterPro" id="IPR000847">
    <property type="entry name" value="LysR_HTH_N"/>
</dbReference>
<keyword evidence="4" id="KW-0804">Transcription</keyword>
<dbReference type="AlphaFoldDB" id="A0A2W5GVD2"/>
<dbReference type="PANTHER" id="PTHR30346">
    <property type="entry name" value="TRANSCRIPTIONAL DUAL REGULATOR HCAR-RELATED"/>
    <property type="match status" value="1"/>
</dbReference>
<dbReference type="InterPro" id="IPR005119">
    <property type="entry name" value="LysR_subst-bd"/>
</dbReference>
<sequence length="292" mass="33421">MEIRHLTYFKTLAEELHFGKAAEKLFISQPPLSRQIKDLEEELGVLLFKRNNKQVKLTDAGQYFLKQVDNILQELEHSKTITQQIHNNVSGTFKLGYISSTPKKLLANVLKKIQYDFPYLHVNLFETSSQRQKIALENGKLDLGILRQPIFSKQLKTLSLNKETLCIVAAKGFDFSTEKIAAANYICFNHDYAPEYYQTLVNTCHKLGFEPTIVHQSNSMHSILELVSNNLGLAVAPISVVKAMPHLPIAYMELSRKIAQTETVISYNKKSQNLAIEKFIQYLQQEARETFQ</sequence>
<organism evidence="6 7">
    <name type="scientific">Pseudopedobacter saltans</name>
    <dbReference type="NCBI Taxonomy" id="151895"/>
    <lineage>
        <taxon>Bacteria</taxon>
        <taxon>Pseudomonadati</taxon>
        <taxon>Bacteroidota</taxon>
        <taxon>Sphingobacteriia</taxon>
        <taxon>Sphingobacteriales</taxon>
        <taxon>Sphingobacteriaceae</taxon>
        <taxon>Pseudopedobacter</taxon>
    </lineage>
</organism>
<dbReference type="SUPFAM" id="SSF53850">
    <property type="entry name" value="Periplasmic binding protein-like II"/>
    <property type="match status" value="1"/>
</dbReference>
<dbReference type="Pfam" id="PF00126">
    <property type="entry name" value="HTH_1"/>
    <property type="match status" value="1"/>
</dbReference>
<evidence type="ECO:0000256" key="2">
    <source>
        <dbReference type="ARBA" id="ARBA00023015"/>
    </source>
</evidence>
<reference evidence="6 7" key="1">
    <citation type="submission" date="2017-11" db="EMBL/GenBank/DDBJ databases">
        <title>Infants hospitalized years apart are colonized by the same room-sourced microbial strains.</title>
        <authorList>
            <person name="Brooks B."/>
            <person name="Olm M.R."/>
            <person name="Firek B.A."/>
            <person name="Baker R."/>
            <person name="Thomas B.C."/>
            <person name="Morowitz M.J."/>
            <person name="Banfield J.F."/>
        </authorList>
    </citation>
    <scope>NUCLEOTIDE SEQUENCE [LARGE SCALE GENOMIC DNA]</scope>
    <source>
        <strain evidence="6">S2_009_000_R2_76</strain>
    </source>
</reference>
<evidence type="ECO:0000256" key="4">
    <source>
        <dbReference type="ARBA" id="ARBA00023163"/>
    </source>
</evidence>
<proteinExistence type="inferred from homology"/>
<dbReference type="FunFam" id="1.10.10.10:FF:000001">
    <property type="entry name" value="LysR family transcriptional regulator"/>
    <property type="match status" value="1"/>
</dbReference>
<evidence type="ECO:0000313" key="6">
    <source>
        <dbReference type="EMBL" id="PZP49796.1"/>
    </source>
</evidence>
<evidence type="ECO:0000256" key="3">
    <source>
        <dbReference type="ARBA" id="ARBA00023125"/>
    </source>
</evidence>
<dbReference type="PROSITE" id="PS50931">
    <property type="entry name" value="HTH_LYSR"/>
    <property type="match status" value="1"/>
</dbReference>
<dbReference type="GO" id="GO:0003700">
    <property type="term" value="F:DNA-binding transcription factor activity"/>
    <property type="evidence" value="ECO:0007669"/>
    <property type="project" value="InterPro"/>
</dbReference>
<dbReference type="Pfam" id="PF03466">
    <property type="entry name" value="LysR_substrate"/>
    <property type="match status" value="1"/>
</dbReference>